<comment type="caution">
    <text evidence="3">The sequence shown here is derived from an EMBL/GenBank/DDBJ whole genome shotgun (WGS) entry which is preliminary data.</text>
</comment>
<dbReference type="Pfam" id="PF21939">
    <property type="entry name" value="Gp10_C"/>
    <property type="match status" value="1"/>
</dbReference>
<evidence type="ECO:0000259" key="2">
    <source>
        <dbReference type="Pfam" id="PF21939"/>
    </source>
</evidence>
<dbReference type="Pfam" id="PF07484">
    <property type="entry name" value="Collar"/>
    <property type="match status" value="1"/>
</dbReference>
<dbReference type="InterPro" id="IPR053827">
    <property type="entry name" value="Gp10_C"/>
</dbReference>
<evidence type="ECO:0000259" key="1">
    <source>
        <dbReference type="Pfam" id="PF07484"/>
    </source>
</evidence>
<accession>A0A8J4H704</accession>
<dbReference type="Gene3D" id="3.90.1340.10">
    <property type="entry name" value="Phage tail collar domain"/>
    <property type="match status" value="1"/>
</dbReference>
<name>A0A8J4H704_9BACL</name>
<evidence type="ECO:0000313" key="3">
    <source>
        <dbReference type="EMBL" id="GIQ69908.1"/>
    </source>
</evidence>
<protein>
    <submittedName>
        <fullName evidence="3">Tail Collar domain-containing protein</fullName>
    </submittedName>
</protein>
<reference evidence="3" key="1">
    <citation type="submission" date="2021-04" db="EMBL/GenBank/DDBJ databases">
        <title>Draft genome sequence of Xylanibacillus composti strain K13.</title>
        <authorList>
            <person name="Uke A."/>
            <person name="Chhe C."/>
            <person name="Baramee S."/>
            <person name="Kosugi A."/>
        </authorList>
    </citation>
    <scope>NUCLEOTIDE SEQUENCE</scope>
    <source>
        <strain evidence="3">K13</strain>
    </source>
</reference>
<organism evidence="3 4">
    <name type="scientific">Xylanibacillus composti</name>
    <dbReference type="NCBI Taxonomy" id="1572762"/>
    <lineage>
        <taxon>Bacteria</taxon>
        <taxon>Bacillati</taxon>
        <taxon>Bacillota</taxon>
        <taxon>Bacilli</taxon>
        <taxon>Bacillales</taxon>
        <taxon>Paenibacillaceae</taxon>
        <taxon>Xylanibacillus</taxon>
    </lineage>
</organism>
<proteinExistence type="predicted"/>
<dbReference type="SUPFAM" id="SSF88874">
    <property type="entry name" value="Receptor-binding domain of short tail fibre protein gp12"/>
    <property type="match status" value="1"/>
</dbReference>
<keyword evidence="4" id="KW-1185">Reference proteome</keyword>
<dbReference type="AlphaFoldDB" id="A0A8J4H704"/>
<dbReference type="InterPro" id="IPR011083">
    <property type="entry name" value="Phage_tail_collar_dom"/>
</dbReference>
<dbReference type="InterPro" id="IPR037053">
    <property type="entry name" value="Phage_tail_collar_dom_sf"/>
</dbReference>
<gene>
    <name evidence="3" type="ORF">XYCOK13_27320</name>
</gene>
<dbReference type="RefSeq" id="WP_213412700.1">
    <property type="nucleotide sequence ID" value="NZ_BOVK01000037.1"/>
</dbReference>
<feature type="domain" description="Baseplate structural protein Gp10 C-terminal" evidence="2">
    <location>
        <begin position="65"/>
        <end position="152"/>
    </location>
</feature>
<dbReference type="EMBL" id="BOVK01000037">
    <property type="protein sequence ID" value="GIQ69908.1"/>
    <property type="molecule type" value="Genomic_DNA"/>
</dbReference>
<sequence length="166" mass="17707">MSEPYLGELRLFPIGYAPRGWAACEGQTLAINQNQALFALLGTMYGGNGSTTFNLPDLRGRVPIHFTSSHPLGTRAGEERHTLTIAEMPAHNHMVSASNTVASQPEPTGNVWAAQKLPAYAPAGTTVTMNENSVALAGGSQAHNNMQPYLGVQFCIALQGIFPSRN</sequence>
<dbReference type="Proteomes" id="UP000677918">
    <property type="component" value="Unassembled WGS sequence"/>
</dbReference>
<feature type="domain" description="Phage tail collar" evidence="1">
    <location>
        <begin position="7"/>
        <end position="63"/>
    </location>
</feature>
<evidence type="ECO:0000313" key="4">
    <source>
        <dbReference type="Proteomes" id="UP000677918"/>
    </source>
</evidence>